<evidence type="ECO:0000256" key="4">
    <source>
        <dbReference type="SAM" id="MobiDB-lite"/>
    </source>
</evidence>
<proteinExistence type="inferred from homology"/>
<dbReference type="AlphaFoldDB" id="A0AB38XV31"/>
<name>A0AB38XV31_CORAY</name>
<dbReference type="RefSeq" id="WP_276257241.1">
    <property type="nucleotide sequence ID" value="NZ_CP068168.1"/>
</dbReference>
<evidence type="ECO:0000259" key="5">
    <source>
        <dbReference type="PROSITE" id="PS51109"/>
    </source>
</evidence>
<comment type="similarity">
    <text evidence="1">Belongs to the transglycosylase family. Rpf subfamily.</text>
</comment>
<evidence type="ECO:0000256" key="1">
    <source>
        <dbReference type="ARBA" id="ARBA00010830"/>
    </source>
</evidence>
<dbReference type="Gene3D" id="2.20.230.10">
    <property type="entry name" value="Resuscitation-promoting factor rpfb"/>
    <property type="match status" value="1"/>
</dbReference>
<evidence type="ECO:0000313" key="6">
    <source>
        <dbReference type="EMBL" id="WET43818.1"/>
    </source>
</evidence>
<protein>
    <submittedName>
        <fullName evidence="6">Transglycosylase family protein</fullName>
    </submittedName>
</protein>
<dbReference type="Pfam" id="PF07501">
    <property type="entry name" value="G5"/>
    <property type="match status" value="1"/>
</dbReference>
<gene>
    <name evidence="6" type="ORF">P2W56_10455</name>
</gene>
<dbReference type="EMBL" id="CP120206">
    <property type="protein sequence ID" value="WET43818.1"/>
    <property type="molecule type" value="Genomic_DNA"/>
</dbReference>
<evidence type="ECO:0000313" key="7">
    <source>
        <dbReference type="Proteomes" id="UP001220238"/>
    </source>
</evidence>
<feature type="region of interest" description="Disordered" evidence="4">
    <location>
        <begin position="1"/>
        <end position="21"/>
    </location>
</feature>
<evidence type="ECO:0000256" key="3">
    <source>
        <dbReference type="ARBA" id="ARBA00022801"/>
    </source>
</evidence>
<dbReference type="SUPFAM" id="SSF53955">
    <property type="entry name" value="Lysozyme-like"/>
    <property type="match status" value="1"/>
</dbReference>
<dbReference type="InterPro" id="IPR007137">
    <property type="entry name" value="DUF348"/>
</dbReference>
<keyword evidence="2" id="KW-0732">Signal</keyword>
<dbReference type="InterPro" id="IPR010618">
    <property type="entry name" value="RPF"/>
</dbReference>
<dbReference type="PROSITE" id="PS51109">
    <property type="entry name" value="G5"/>
    <property type="match status" value="1"/>
</dbReference>
<dbReference type="Proteomes" id="UP001220238">
    <property type="component" value="Chromosome"/>
</dbReference>
<accession>A0AB38XV31</accession>
<dbReference type="CDD" id="cd13925">
    <property type="entry name" value="RPF"/>
    <property type="match status" value="1"/>
</dbReference>
<dbReference type="Pfam" id="PF03990">
    <property type="entry name" value="DUF348"/>
    <property type="match status" value="2"/>
</dbReference>
<organism evidence="6 7">
    <name type="scientific">Corynebacterium amycolatum</name>
    <dbReference type="NCBI Taxonomy" id="43765"/>
    <lineage>
        <taxon>Bacteria</taxon>
        <taxon>Bacillati</taxon>
        <taxon>Actinomycetota</taxon>
        <taxon>Actinomycetes</taxon>
        <taxon>Mycobacteriales</taxon>
        <taxon>Corynebacteriaceae</taxon>
        <taxon>Corynebacterium</taxon>
    </lineage>
</organism>
<keyword evidence="3" id="KW-0378">Hydrolase</keyword>
<reference evidence="6" key="1">
    <citation type="submission" date="2023-03" db="EMBL/GenBank/DDBJ databases">
        <title>Corynebacterium amycolatum SB-1.</title>
        <authorList>
            <person name="Jo H."/>
        </authorList>
    </citation>
    <scope>NUCLEOTIDE SEQUENCE</scope>
    <source>
        <strain evidence="6">SB-1</strain>
    </source>
</reference>
<dbReference type="Gene3D" id="1.10.530.10">
    <property type="match status" value="1"/>
</dbReference>
<dbReference type="GO" id="GO:0016787">
    <property type="term" value="F:hydrolase activity"/>
    <property type="evidence" value="ECO:0007669"/>
    <property type="project" value="UniProtKB-KW"/>
</dbReference>
<sequence>MTNPVSAAKKRHLNRANDGVSTSSKIAAGGLVAAVALGGTVAASNYDTITVEIDGKVEQIATWSKDDKAILEKAGVETTGGDLVQRQGDLTDGGKLVYRSAKPVTMIVDGKPQEHKTNAITTDELIEGLKKQGLISDKDKVEVEKGEISAKGVELDVVRAKNIVLHDDAKDIDLTVPAMTVGDVLAQRGIELREDDTVEPGLDAPVTEGMRIALSRLIDKTITETEEIPAHENIIEDDSMFEDERIVEQEGEPGQVERQVKVTSRDGEELGREVLEEKELKAPGISTIRQGTKSRIAAPAAGYGVWDQLAQCESGGDWAIDTGNGFSGGLQFTDSTWAAYGGTEYAPRASQASREQQIAVAERVQAGQGWGAWPACTASMGLR</sequence>
<dbReference type="InterPro" id="IPR011098">
    <property type="entry name" value="G5_dom"/>
</dbReference>
<dbReference type="Pfam" id="PF06737">
    <property type="entry name" value="Transglycosylas"/>
    <property type="match status" value="1"/>
</dbReference>
<feature type="domain" description="G5" evidence="5">
    <location>
        <begin position="214"/>
        <end position="294"/>
    </location>
</feature>
<evidence type="ECO:0000256" key="2">
    <source>
        <dbReference type="ARBA" id="ARBA00022729"/>
    </source>
</evidence>
<dbReference type="SMART" id="SM01208">
    <property type="entry name" value="G5"/>
    <property type="match status" value="1"/>
</dbReference>
<dbReference type="InterPro" id="IPR023346">
    <property type="entry name" value="Lysozyme-like_dom_sf"/>
</dbReference>